<dbReference type="SUPFAM" id="SSF54427">
    <property type="entry name" value="NTF2-like"/>
    <property type="match status" value="1"/>
</dbReference>
<accession>A0A2P8CY50</accession>
<dbReference type="Pfam" id="PF12680">
    <property type="entry name" value="SnoaL_2"/>
    <property type="match status" value="1"/>
</dbReference>
<comment type="caution">
    <text evidence="2">The sequence shown here is derived from an EMBL/GenBank/DDBJ whole genome shotgun (WGS) entry which is preliminary data.</text>
</comment>
<dbReference type="RefSeq" id="WP_106585976.1">
    <property type="nucleotide sequence ID" value="NZ_PYGA01000024.1"/>
</dbReference>
<organism evidence="2 3">
    <name type="scientific">Murinocardiopsis flavida</name>
    <dbReference type="NCBI Taxonomy" id="645275"/>
    <lineage>
        <taxon>Bacteria</taxon>
        <taxon>Bacillati</taxon>
        <taxon>Actinomycetota</taxon>
        <taxon>Actinomycetes</taxon>
        <taxon>Streptosporangiales</taxon>
        <taxon>Nocardiopsidaceae</taxon>
        <taxon>Murinocardiopsis</taxon>
    </lineage>
</organism>
<reference evidence="2 3" key="1">
    <citation type="submission" date="2018-03" db="EMBL/GenBank/DDBJ databases">
        <title>Genomic Encyclopedia of Archaeal and Bacterial Type Strains, Phase II (KMG-II): from individual species to whole genera.</title>
        <authorList>
            <person name="Goeker M."/>
        </authorList>
    </citation>
    <scope>NUCLEOTIDE SEQUENCE [LARGE SCALE GENOMIC DNA]</scope>
    <source>
        <strain evidence="2 3">DSM 45312</strain>
    </source>
</reference>
<dbReference type="InterPro" id="IPR037401">
    <property type="entry name" value="SnoaL-like"/>
</dbReference>
<keyword evidence="3" id="KW-1185">Reference proteome</keyword>
<dbReference type="EMBL" id="PYGA01000024">
    <property type="protein sequence ID" value="PSK89914.1"/>
    <property type="molecule type" value="Genomic_DNA"/>
</dbReference>
<dbReference type="AlphaFoldDB" id="A0A2P8CY50"/>
<evidence type="ECO:0000259" key="1">
    <source>
        <dbReference type="Pfam" id="PF12680"/>
    </source>
</evidence>
<feature type="domain" description="SnoaL-like" evidence="1">
    <location>
        <begin position="8"/>
        <end position="97"/>
    </location>
</feature>
<sequence length="139" mass="14637">MDHALGALAAALNRGDAAAALHAFAPGARVADPIGSDPVSGADLDDYVRGLVDAHTRIEAGEVRSNADGTVACMPVRIERDDADHPGYRIRVTAALHADMDPAGRISMLRSIWGPDNIAPTDFESPRYAASLARLREPA</sequence>
<evidence type="ECO:0000313" key="3">
    <source>
        <dbReference type="Proteomes" id="UP000240542"/>
    </source>
</evidence>
<dbReference type="InterPro" id="IPR032710">
    <property type="entry name" value="NTF2-like_dom_sf"/>
</dbReference>
<gene>
    <name evidence="2" type="ORF">CLV63_12418</name>
</gene>
<name>A0A2P8CY50_9ACTN</name>
<proteinExistence type="predicted"/>
<dbReference type="Gene3D" id="3.10.450.50">
    <property type="match status" value="1"/>
</dbReference>
<evidence type="ECO:0000313" key="2">
    <source>
        <dbReference type="EMBL" id="PSK89914.1"/>
    </source>
</evidence>
<protein>
    <recommendedName>
        <fullName evidence="1">SnoaL-like domain-containing protein</fullName>
    </recommendedName>
</protein>
<dbReference type="OrthoDB" id="4942966at2"/>
<dbReference type="Proteomes" id="UP000240542">
    <property type="component" value="Unassembled WGS sequence"/>
</dbReference>